<feature type="chain" id="PRO_5011645438" description="DUF3575 domain-containing protein" evidence="1">
    <location>
        <begin position="20"/>
        <end position="241"/>
    </location>
</feature>
<sequence length="241" mass="27339">MIKSLFLLVFCIASSIAYGQSEGENHRKNALKINILPPLLSATSEVSYERFLRPNLSIVAGIGANLRGNQSDFVLSSDADLSFLNRDIQNRYFLAEVRRYIGFCDCGLVSPHGFYAGGFVRYNRVDFSSDLQFGSSSTHLNTRIETNFRSLNFGGLVGYQIKRNNWLIDFEFGGLGYAPNWIQFNADSALSNDELAQVSDALSQNFGIRRNFREIELNSSEAEINFWYWTFRYAVSIGYNF</sequence>
<keyword evidence="1" id="KW-0732">Signal</keyword>
<proteinExistence type="predicted"/>
<organism evidence="2 3">
    <name type="scientific">Cyclobacterium xiamenense</name>
    <dbReference type="NCBI Taxonomy" id="1297121"/>
    <lineage>
        <taxon>Bacteria</taxon>
        <taxon>Pseudomonadati</taxon>
        <taxon>Bacteroidota</taxon>
        <taxon>Cytophagia</taxon>
        <taxon>Cytophagales</taxon>
        <taxon>Cyclobacteriaceae</taxon>
        <taxon>Cyclobacterium</taxon>
    </lineage>
</organism>
<dbReference type="Proteomes" id="UP000199403">
    <property type="component" value="Unassembled WGS sequence"/>
</dbReference>
<gene>
    <name evidence="2" type="ORF">SAMN05192553_101120</name>
</gene>
<dbReference type="EMBL" id="FNZH01000001">
    <property type="protein sequence ID" value="SEI75449.1"/>
    <property type="molecule type" value="Genomic_DNA"/>
</dbReference>
<dbReference type="STRING" id="1416801.SAMN05192553_101120"/>
<reference evidence="3" key="1">
    <citation type="submission" date="2016-10" db="EMBL/GenBank/DDBJ databases">
        <authorList>
            <person name="Varghese N."/>
            <person name="Submissions S."/>
        </authorList>
    </citation>
    <scope>NUCLEOTIDE SEQUENCE [LARGE SCALE GENOMIC DNA]</scope>
    <source>
        <strain evidence="3">IBRC-M 10761</strain>
    </source>
</reference>
<dbReference type="AlphaFoldDB" id="A0A1H6T5P4"/>
<evidence type="ECO:0000256" key="1">
    <source>
        <dbReference type="SAM" id="SignalP"/>
    </source>
</evidence>
<protein>
    <recommendedName>
        <fullName evidence="4">DUF3575 domain-containing protein</fullName>
    </recommendedName>
</protein>
<keyword evidence="3" id="KW-1185">Reference proteome</keyword>
<evidence type="ECO:0000313" key="2">
    <source>
        <dbReference type="EMBL" id="SEI75449.1"/>
    </source>
</evidence>
<evidence type="ECO:0000313" key="3">
    <source>
        <dbReference type="Proteomes" id="UP000199403"/>
    </source>
</evidence>
<accession>A0A1H6T5P4</accession>
<feature type="signal peptide" evidence="1">
    <location>
        <begin position="1"/>
        <end position="19"/>
    </location>
</feature>
<name>A0A1H6T5P4_9BACT</name>
<evidence type="ECO:0008006" key="4">
    <source>
        <dbReference type="Google" id="ProtNLM"/>
    </source>
</evidence>